<dbReference type="Proteomes" id="UP000273083">
    <property type="component" value="Unassembled WGS sequence"/>
</dbReference>
<name>A0A3N1XW16_9FIRM</name>
<dbReference type="SUPFAM" id="SSF52540">
    <property type="entry name" value="P-loop containing nucleoside triphosphate hydrolases"/>
    <property type="match status" value="1"/>
</dbReference>
<dbReference type="SUPFAM" id="SSF48334">
    <property type="entry name" value="DNA repair protein MutS, domain III"/>
    <property type="match status" value="1"/>
</dbReference>
<organism evidence="6 7">
    <name type="scientific">Mobilisporobacter senegalensis</name>
    <dbReference type="NCBI Taxonomy" id="1329262"/>
    <lineage>
        <taxon>Bacteria</taxon>
        <taxon>Bacillati</taxon>
        <taxon>Bacillota</taxon>
        <taxon>Clostridia</taxon>
        <taxon>Lachnospirales</taxon>
        <taxon>Lachnospiraceae</taxon>
        <taxon>Mobilisporobacter</taxon>
    </lineage>
</organism>
<keyword evidence="4" id="KW-1133">Transmembrane helix</keyword>
<dbReference type="Pfam" id="PF00488">
    <property type="entry name" value="MutS_V"/>
    <property type="match status" value="1"/>
</dbReference>
<dbReference type="SMART" id="SM00534">
    <property type="entry name" value="MUTSac"/>
    <property type="match status" value="1"/>
</dbReference>
<dbReference type="InterPro" id="IPR027417">
    <property type="entry name" value="P-loop_NTPase"/>
</dbReference>
<dbReference type="InterPro" id="IPR045076">
    <property type="entry name" value="MutS"/>
</dbReference>
<dbReference type="GO" id="GO:0005524">
    <property type="term" value="F:ATP binding"/>
    <property type="evidence" value="ECO:0007669"/>
    <property type="project" value="UniProtKB-KW"/>
</dbReference>
<proteinExistence type="predicted"/>
<evidence type="ECO:0000256" key="1">
    <source>
        <dbReference type="ARBA" id="ARBA00022741"/>
    </source>
</evidence>
<dbReference type="AlphaFoldDB" id="A0A3N1XW16"/>
<keyword evidence="2" id="KW-0067">ATP-binding</keyword>
<dbReference type="Gene3D" id="3.40.50.300">
    <property type="entry name" value="P-loop containing nucleotide triphosphate hydrolases"/>
    <property type="match status" value="1"/>
</dbReference>
<dbReference type="InterPro" id="IPR036187">
    <property type="entry name" value="DNA_mismatch_repair_MutS_sf"/>
</dbReference>
<evidence type="ECO:0000256" key="3">
    <source>
        <dbReference type="ARBA" id="ARBA00023125"/>
    </source>
</evidence>
<evidence type="ECO:0000256" key="4">
    <source>
        <dbReference type="SAM" id="Phobius"/>
    </source>
</evidence>
<dbReference type="EMBL" id="RJVG01000003">
    <property type="protein sequence ID" value="ROR29382.1"/>
    <property type="molecule type" value="Genomic_DNA"/>
</dbReference>
<gene>
    <name evidence="6" type="ORF">EDD66_103320</name>
</gene>
<dbReference type="PANTHER" id="PTHR11361">
    <property type="entry name" value="DNA MISMATCH REPAIR PROTEIN MUTS FAMILY MEMBER"/>
    <property type="match status" value="1"/>
</dbReference>
<dbReference type="RefSeq" id="WP_123608822.1">
    <property type="nucleotide sequence ID" value="NZ_RJVG01000003.1"/>
</dbReference>
<evidence type="ECO:0000256" key="2">
    <source>
        <dbReference type="ARBA" id="ARBA00022840"/>
    </source>
</evidence>
<accession>A0A3N1XW16</accession>
<keyword evidence="4" id="KW-0812">Transmembrane</keyword>
<dbReference type="InterPro" id="IPR000432">
    <property type="entry name" value="DNA_mismatch_repair_MutS_C"/>
</dbReference>
<dbReference type="GO" id="GO:0030983">
    <property type="term" value="F:mismatched DNA binding"/>
    <property type="evidence" value="ECO:0007669"/>
    <property type="project" value="InterPro"/>
</dbReference>
<keyword evidence="3" id="KW-0238">DNA-binding</keyword>
<feature type="transmembrane region" description="Helical" evidence="4">
    <location>
        <begin position="164"/>
        <end position="193"/>
    </location>
</feature>
<dbReference type="GO" id="GO:0006298">
    <property type="term" value="P:mismatch repair"/>
    <property type="evidence" value="ECO:0007669"/>
    <property type="project" value="InterPro"/>
</dbReference>
<evidence type="ECO:0000313" key="7">
    <source>
        <dbReference type="Proteomes" id="UP000273083"/>
    </source>
</evidence>
<keyword evidence="1" id="KW-0547">Nucleotide-binding</keyword>
<keyword evidence="4" id="KW-0472">Membrane</keyword>
<evidence type="ECO:0000313" key="6">
    <source>
        <dbReference type="EMBL" id="ROR29382.1"/>
    </source>
</evidence>
<feature type="domain" description="DNA mismatch repair proteins mutS family" evidence="5">
    <location>
        <begin position="361"/>
        <end position="546"/>
    </location>
</feature>
<evidence type="ECO:0000259" key="5">
    <source>
        <dbReference type="SMART" id="SM00534"/>
    </source>
</evidence>
<dbReference type="OrthoDB" id="9802448at2"/>
<dbReference type="GO" id="GO:0140664">
    <property type="term" value="F:ATP-dependent DNA damage sensor activity"/>
    <property type="evidence" value="ECO:0007669"/>
    <property type="project" value="InterPro"/>
</dbReference>
<sequence length="558" mass="64710">MEYLYIFLAILVFLIFKSRYDEKENRRKLYHKLKQAWGEIPDEEYTSEKFESIKKYYLSVKDKDLDIDDITYNDLDLKEIYMMLNNTGSAIGEEYLYALLRKPVFSEEELLERNRLMNYFESHEEDRLKLQTQFALMGKLNKLSIYEYINRTDNIQSINIAKEYFMALGLVASIAAILINPMIGGSLTVFFIANNMITYFKKKAEIESYFTVFSYILRLLNEIKEIRKLNIPQIENYTKIFEEAEVAFRKFKKGSRIVISGNAMAGDIADMILDYLRMLFHVDIIKFNTMLTTLRKNRDILNGLYENIGYLDSMIAAASFRKQIDYYSEPKLVSGTKPYLKVEDIFHPILEEPVVNSIKADRSVLITGSNASGKSTFIKTMAINAILSQTIYTSVSKSYEASYFRVFSSMALRDDIFSNESYYIVEIKSLKRILDKINGKYPVLCFVDEVLRGTNTLERIAASTQILHSLSQGNTLCFAATHDIELTAILENHFDNFHFMEKVQENDILFDYKLYSGRAVSKNAIKLLEIMGYSKDIIEHANELANEFLLNGNWVPLT</sequence>
<keyword evidence="7" id="KW-1185">Reference proteome</keyword>
<dbReference type="GO" id="GO:0005829">
    <property type="term" value="C:cytosol"/>
    <property type="evidence" value="ECO:0007669"/>
    <property type="project" value="TreeGrafter"/>
</dbReference>
<protein>
    <submittedName>
        <fullName evidence="6">MutS-like protein</fullName>
    </submittedName>
</protein>
<dbReference type="PANTHER" id="PTHR11361:SF152">
    <property type="entry name" value="DNA MISMATCH REPAIR PROTEIN"/>
    <property type="match status" value="1"/>
</dbReference>
<comment type="caution">
    <text evidence="6">The sequence shown here is derived from an EMBL/GenBank/DDBJ whole genome shotgun (WGS) entry which is preliminary data.</text>
</comment>
<reference evidence="6 7" key="1">
    <citation type="submission" date="2018-11" db="EMBL/GenBank/DDBJ databases">
        <title>Genomic Encyclopedia of Type Strains, Phase IV (KMG-IV): sequencing the most valuable type-strain genomes for metagenomic binning, comparative biology and taxonomic classification.</title>
        <authorList>
            <person name="Goeker M."/>
        </authorList>
    </citation>
    <scope>NUCLEOTIDE SEQUENCE [LARGE SCALE GENOMIC DNA]</scope>
    <source>
        <strain evidence="6 7">DSM 26537</strain>
    </source>
</reference>